<accession>A0A0E9VYL7</accession>
<reference evidence="1" key="1">
    <citation type="submission" date="2014-11" db="EMBL/GenBank/DDBJ databases">
        <authorList>
            <person name="Amaro Gonzalez C."/>
        </authorList>
    </citation>
    <scope>NUCLEOTIDE SEQUENCE</scope>
</reference>
<organism evidence="1">
    <name type="scientific">Anguilla anguilla</name>
    <name type="common">European freshwater eel</name>
    <name type="synonym">Muraena anguilla</name>
    <dbReference type="NCBI Taxonomy" id="7936"/>
    <lineage>
        <taxon>Eukaryota</taxon>
        <taxon>Metazoa</taxon>
        <taxon>Chordata</taxon>
        <taxon>Craniata</taxon>
        <taxon>Vertebrata</taxon>
        <taxon>Euteleostomi</taxon>
        <taxon>Actinopterygii</taxon>
        <taxon>Neopterygii</taxon>
        <taxon>Teleostei</taxon>
        <taxon>Anguilliformes</taxon>
        <taxon>Anguillidae</taxon>
        <taxon>Anguilla</taxon>
    </lineage>
</organism>
<evidence type="ECO:0000313" key="1">
    <source>
        <dbReference type="EMBL" id="JAH82328.1"/>
    </source>
</evidence>
<reference evidence="1" key="2">
    <citation type="journal article" date="2015" name="Fish Shellfish Immunol.">
        <title>Early steps in the European eel (Anguilla anguilla)-Vibrio vulnificus interaction in the gills: Role of the RtxA13 toxin.</title>
        <authorList>
            <person name="Callol A."/>
            <person name="Pajuelo D."/>
            <person name="Ebbesson L."/>
            <person name="Teles M."/>
            <person name="MacKenzie S."/>
            <person name="Amaro C."/>
        </authorList>
    </citation>
    <scope>NUCLEOTIDE SEQUENCE</scope>
</reference>
<dbReference type="EMBL" id="GBXM01026249">
    <property type="protein sequence ID" value="JAH82328.1"/>
    <property type="molecule type" value="Transcribed_RNA"/>
</dbReference>
<name>A0A0E9VYL7_ANGAN</name>
<dbReference type="AlphaFoldDB" id="A0A0E9VYL7"/>
<protein>
    <submittedName>
        <fullName evidence="1">Uncharacterized protein</fullName>
    </submittedName>
</protein>
<dbReference type="PROSITE" id="PS51257">
    <property type="entry name" value="PROKAR_LIPOPROTEIN"/>
    <property type="match status" value="1"/>
</dbReference>
<sequence length="52" mass="5981">MYLIFRKSYLHTIRPCSWNGAFCSTISGCSLDKIIFKFNVRLCGLSKTIYAI</sequence>
<proteinExistence type="predicted"/>